<feature type="binding site" evidence="7">
    <location>
        <position position="44"/>
    </location>
    <ligand>
        <name>ATP</name>
        <dbReference type="ChEBI" id="CHEBI:30616"/>
    </ligand>
</feature>
<dbReference type="InterPro" id="IPR050205">
    <property type="entry name" value="CDPK_Ser/Thr_kinases"/>
</dbReference>
<dbReference type="GO" id="GO:0004674">
    <property type="term" value="F:protein serine/threonine kinase activity"/>
    <property type="evidence" value="ECO:0007669"/>
    <property type="project" value="UniProtKB-KW"/>
</dbReference>
<comment type="similarity">
    <text evidence="8">Belongs to the protein kinase superfamily.</text>
</comment>
<dbReference type="Gene3D" id="3.30.200.20">
    <property type="entry name" value="Phosphorylase Kinase, domain 1"/>
    <property type="match status" value="1"/>
</dbReference>
<sequence length="485" mass="54339">MSYTTESAFYRKYHLTDRTPIGKGTFALVYKCVNRITKESYAVKIVDKNMTLPNDIQSVSLEVHIMKQIGNHPHVARLVDYFETRESIYIVMDLLSGGMVFDRIAELSHYDEKIAADLVRNVLSGLVHIHSRGIIHRDLKPENLLLRPQRDSDDTSWLSDVCISDFGLASTGPGKACCGTAKYIAPEVVKVGYYGTVKGTYDNKCDVWSLGVITFVLLSGKMPFYGATHREIFRRIVDGKWSFGGPIWNTISLMGKSFIRSCLTRDPAKRPSARELLNHPWITDDQPDKHLGESIEEIRSLTAITKLRGATAVIRTSHEMLGGIDSCASFTKHLRHKDKLSTIIEVVSQTDPTVVHLVDFGKVLASRGGHKLQDCCSCSSQTVCRHIQNVHEYLFVGNRRRKVYPFLYSLRAMQSNAELDVKLSLGKDDRAGKVLSAVEKIIEAAFAFSTALEAVPQERLKGNVPIDCEWRQVSERTKALVSGCK</sequence>
<evidence type="ECO:0000313" key="12">
    <source>
        <dbReference type="Proteomes" id="UP000195570"/>
    </source>
</evidence>
<keyword evidence="6" id="KW-0479">Metal-binding</keyword>
<dbReference type="PROSITE" id="PS50011">
    <property type="entry name" value="PROTEIN_KINASE_DOM"/>
    <property type="match status" value="1"/>
</dbReference>
<dbReference type="EMBL" id="CZPT02001655">
    <property type="protein sequence ID" value="SCU71536.1"/>
    <property type="molecule type" value="Genomic_DNA"/>
</dbReference>
<feature type="domain" description="SWIM-type" evidence="10">
    <location>
        <begin position="361"/>
        <end position="395"/>
    </location>
</feature>
<comment type="caution">
    <text evidence="11">The sequence shown here is derived from an EMBL/GenBank/DDBJ whole genome shotgun (WGS) entry which is preliminary data.</text>
</comment>
<evidence type="ECO:0000256" key="7">
    <source>
        <dbReference type="PROSITE-ProRule" id="PRU10141"/>
    </source>
</evidence>
<dbReference type="InterPro" id="IPR011009">
    <property type="entry name" value="Kinase-like_dom_sf"/>
</dbReference>
<keyword evidence="3 7" id="KW-0547">Nucleotide-binding</keyword>
<evidence type="ECO:0000256" key="6">
    <source>
        <dbReference type="PROSITE-ProRule" id="PRU00325"/>
    </source>
</evidence>
<reference evidence="11" key="1">
    <citation type="submission" date="2016-09" db="EMBL/GenBank/DDBJ databases">
        <authorList>
            <person name="Hebert L."/>
            <person name="Moumen B."/>
        </authorList>
    </citation>
    <scope>NUCLEOTIDE SEQUENCE [LARGE SCALE GENOMIC DNA]</scope>
    <source>
        <strain evidence="11">OVI</strain>
    </source>
</reference>
<dbReference type="InterPro" id="IPR007527">
    <property type="entry name" value="Znf_SWIM"/>
</dbReference>
<dbReference type="VEuPathDB" id="TriTrypDB:TEOVI_000311700"/>
<protein>
    <submittedName>
        <fullName evidence="11">Protein kinase, putative</fullName>
    </submittedName>
</protein>
<dbReference type="AlphaFoldDB" id="A0A1G4IGS9"/>
<feature type="domain" description="Protein kinase" evidence="9">
    <location>
        <begin position="15"/>
        <end position="282"/>
    </location>
</feature>
<keyword evidence="6" id="KW-0863">Zinc-finger</keyword>
<dbReference type="SMR" id="A0A1G4IGS9"/>
<evidence type="ECO:0000259" key="10">
    <source>
        <dbReference type="PROSITE" id="PS50966"/>
    </source>
</evidence>
<evidence type="ECO:0000256" key="8">
    <source>
        <dbReference type="RuleBase" id="RU000304"/>
    </source>
</evidence>
<evidence type="ECO:0000313" key="11">
    <source>
        <dbReference type="EMBL" id="SCU71536.1"/>
    </source>
</evidence>
<evidence type="ECO:0000256" key="1">
    <source>
        <dbReference type="ARBA" id="ARBA00022527"/>
    </source>
</evidence>
<keyword evidence="6" id="KW-0862">Zinc</keyword>
<dbReference type="Proteomes" id="UP000195570">
    <property type="component" value="Unassembled WGS sequence"/>
</dbReference>
<keyword evidence="4 11" id="KW-0418">Kinase</keyword>
<dbReference type="Pfam" id="PF00069">
    <property type="entry name" value="Pkinase"/>
    <property type="match status" value="1"/>
</dbReference>
<dbReference type="InterPro" id="IPR017441">
    <property type="entry name" value="Protein_kinase_ATP_BS"/>
</dbReference>
<dbReference type="PANTHER" id="PTHR24349">
    <property type="entry name" value="SERINE/THREONINE-PROTEIN KINASE"/>
    <property type="match status" value="1"/>
</dbReference>
<evidence type="ECO:0000256" key="3">
    <source>
        <dbReference type="ARBA" id="ARBA00022741"/>
    </source>
</evidence>
<evidence type="ECO:0000256" key="2">
    <source>
        <dbReference type="ARBA" id="ARBA00022679"/>
    </source>
</evidence>
<keyword evidence="12" id="KW-1185">Reference proteome</keyword>
<dbReference type="GO" id="GO:0008270">
    <property type="term" value="F:zinc ion binding"/>
    <property type="evidence" value="ECO:0007669"/>
    <property type="project" value="UniProtKB-KW"/>
</dbReference>
<dbReference type="PROSITE" id="PS00107">
    <property type="entry name" value="PROTEIN_KINASE_ATP"/>
    <property type="match status" value="1"/>
</dbReference>
<organism evidence="11 12">
    <name type="scientific">Trypanosoma equiperdum</name>
    <dbReference type="NCBI Taxonomy" id="5694"/>
    <lineage>
        <taxon>Eukaryota</taxon>
        <taxon>Discoba</taxon>
        <taxon>Euglenozoa</taxon>
        <taxon>Kinetoplastea</taxon>
        <taxon>Metakinetoplastina</taxon>
        <taxon>Trypanosomatida</taxon>
        <taxon>Trypanosomatidae</taxon>
        <taxon>Trypanosoma</taxon>
    </lineage>
</organism>
<name>A0A1G4IGS9_TRYEQ</name>
<keyword evidence="2" id="KW-0808">Transferase</keyword>
<dbReference type="GeneID" id="92377057"/>
<keyword evidence="5 7" id="KW-0067">ATP-binding</keyword>
<dbReference type="SUPFAM" id="SSF56112">
    <property type="entry name" value="Protein kinase-like (PK-like)"/>
    <property type="match status" value="1"/>
</dbReference>
<keyword evidence="1 8" id="KW-0723">Serine/threonine-protein kinase</keyword>
<evidence type="ECO:0000259" key="9">
    <source>
        <dbReference type="PROSITE" id="PS50011"/>
    </source>
</evidence>
<dbReference type="PROSITE" id="PS50966">
    <property type="entry name" value="ZF_SWIM"/>
    <property type="match status" value="1"/>
</dbReference>
<proteinExistence type="inferred from homology"/>
<dbReference type="SMART" id="SM00220">
    <property type="entry name" value="S_TKc"/>
    <property type="match status" value="1"/>
</dbReference>
<dbReference type="GO" id="GO:0005524">
    <property type="term" value="F:ATP binding"/>
    <property type="evidence" value="ECO:0007669"/>
    <property type="project" value="UniProtKB-UniRule"/>
</dbReference>
<dbReference type="PROSITE" id="PS00108">
    <property type="entry name" value="PROTEIN_KINASE_ST"/>
    <property type="match status" value="1"/>
</dbReference>
<dbReference type="InterPro" id="IPR000719">
    <property type="entry name" value="Prot_kinase_dom"/>
</dbReference>
<dbReference type="FunFam" id="1.10.510.10:FF:000651">
    <property type="entry name" value="Serine/threonine-protein kinase RAD53"/>
    <property type="match status" value="1"/>
</dbReference>
<dbReference type="RefSeq" id="XP_067082184.1">
    <property type="nucleotide sequence ID" value="XM_067226083.1"/>
</dbReference>
<gene>
    <name evidence="11" type="ORF">TEOVI_000311700</name>
</gene>
<dbReference type="Gene3D" id="1.10.510.10">
    <property type="entry name" value="Transferase(Phosphotransferase) domain 1"/>
    <property type="match status" value="1"/>
</dbReference>
<dbReference type="CDD" id="cd05117">
    <property type="entry name" value="STKc_CAMK"/>
    <property type="match status" value="1"/>
</dbReference>
<dbReference type="InterPro" id="IPR008271">
    <property type="entry name" value="Ser/Thr_kinase_AS"/>
</dbReference>
<accession>A0A1G4IGS9</accession>
<evidence type="ECO:0000256" key="4">
    <source>
        <dbReference type="ARBA" id="ARBA00022777"/>
    </source>
</evidence>
<evidence type="ECO:0000256" key="5">
    <source>
        <dbReference type="ARBA" id="ARBA00022840"/>
    </source>
</evidence>